<accession>A0A6J1PS42</accession>
<organism evidence="5 6">
    <name type="scientific">Temnothorax curvispinosus</name>
    <dbReference type="NCBI Taxonomy" id="300111"/>
    <lineage>
        <taxon>Eukaryota</taxon>
        <taxon>Metazoa</taxon>
        <taxon>Ecdysozoa</taxon>
        <taxon>Arthropoda</taxon>
        <taxon>Hexapoda</taxon>
        <taxon>Insecta</taxon>
        <taxon>Pterygota</taxon>
        <taxon>Neoptera</taxon>
        <taxon>Endopterygota</taxon>
        <taxon>Hymenoptera</taxon>
        <taxon>Apocrita</taxon>
        <taxon>Aculeata</taxon>
        <taxon>Formicoidea</taxon>
        <taxon>Formicidae</taxon>
        <taxon>Myrmicinae</taxon>
        <taxon>Temnothorax</taxon>
    </lineage>
</organism>
<dbReference type="OrthoDB" id="7549390at2759"/>
<dbReference type="InterPro" id="IPR027805">
    <property type="entry name" value="Transposase_HTH_dom"/>
</dbReference>
<name>A0A6J1PS42_9HYME</name>
<dbReference type="InterPro" id="IPR027806">
    <property type="entry name" value="HARBI1_dom"/>
</dbReference>
<evidence type="ECO:0000259" key="4">
    <source>
        <dbReference type="Pfam" id="PF13613"/>
    </source>
</evidence>
<dbReference type="PANTHER" id="PTHR23080">
    <property type="entry name" value="THAP DOMAIN PROTEIN"/>
    <property type="match status" value="1"/>
</dbReference>
<proteinExistence type="predicted"/>
<evidence type="ECO:0000256" key="1">
    <source>
        <dbReference type="ARBA" id="ARBA00001968"/>
    </source>
</evidence>
<keyword evidence="5" id="KW-1185">Reference proteome</keyword>
<dbReference type="RefSeq" id="XP_024872642.1">
    <property type="nucleotide sequence ID" value="XM_025016874.1"/>
</dbReference>
<evidence type="ECO:0000259" key="3">
    <source>
        <dbReference type="Pfam" id="PF13359"/>
    </source>
</evidence>
<dbReference type="Proteomes" id="UP000504618">
    <property type="component" value="Unplaced"/>
</dbReference>
<reference evidence="6" key="1">
    <citation type="submission" date="2025-08" db="UniProtKB">
        <authorList>
            <consortium name="RefSeq"/>
        </authorList>
    </citation>
    <scope>IDENTIFICATION</scope>
    <source>
        <tissue evidence="6">Whole body</tissue>
    </source>
</reference>
<dbReference type="GeneID" id="112455135"/>
<sequence length="362" mass="41172">MKESIRAGYELQSTRLRHGTVPSIFSWQSKFQEHVNVKEKENERDNTEDFTPVISEASNNIQDDSLQQGQNSDTTGFFTDKNVSTPLNEETHISVEVYNYAEMALLTSNINVYEESISCDYVQNENCSTNDTEQCNDKEACSFATTATQTDSASRYSIEQFKNNPKSFLHLTGLENYDKFMTVLYSLGPAVYYLKYARGQAVGNISVPNQLFLVLWKLRRNCCDIELSEHFSIPRLAVGNIFHTWITFMAKQWSLIDIWPSRQLVDYYMPESFKQHYPSTRVIIDGTEIRVDKPHNPRLQQSSFSTYKNGPTVKTVIGSTPGGLISYHSPAYGGSTSDRQIIERSDLMKKCDSGDLILADRG</sequence>
<dbReference type="AlphaFoldDB" id="A0A6J1PS42"/>
<keyword evidence="2" id="KW-0479">Metal-binding</keyword>
<feature type="non-terminal residue" evidence="6">
    <location>
        <position position="362"/>
    </location>
</feature>
<dbReference type="Pfam" id="PF13613">
    <property type="entry name" value="HTH_Tnp_4"/>
    <property type="match status" value="1"/>
</dbReference>
<comment type="cofactor">
    <cofactor evidence="1">
        <name>a divalent metal cation</name>
        <dbReference type="ChEBI" id="CHEBI:60240"/>
    </cofactor>
</comment>
<feature type="domain" description="Transposase Helix-turn-helix" evidence="4">
    <location>
        <begin position="206"/>
        <end position="252"/>
    </location>
</feature>
<dbReference type="GO" id="GO:0046872">
    <property type="term" value="F:metal ion binding"/>
    <property type="evidence" value="ECO:0007669"/>
    <property type="project" value="UniProtKB-KW"/>
</dbReference>
<evidence type="ECO:0000313" key="6">
    <source>
        <dbReference type="RefSeq" id="XP_024872642.1"/>
    </source>
</evidence>
<protein>
    <submittedName>
        <fullName evidence="6">Uncharacterized protein LOC112455135</fullName>
    </submittedName>
</protein>
<evidence type="ECO:0000313" key="5">
    <source>
        <dbReference type="Proteomes" id="UP000504618"/>
    </source>
</evidence>
<dbReference type="Pfam" id="PF13359">
    <property type="entry name" value="DDE_Tnp_4"/>
    <property type="match status" value="1"/>
</dbReference>
<evidence type="ECO:0000256" key="2">
    <source>
        <dbReference type="ARBA" id="ARBA00022723"/>
    </source>
</evidence>
<feature type="domain" description="DDE Tnp4" evidence="3">
    <location>
        <begin position="284"/>
        <end position="362"/>
    </location>
</feature>
<gene>
    <name evidence="6" type="primary">LOC112455135</name>
</gene>